<evidence type="ECO:0000313" key="11">
    <source>
        <dbReference type="EMBL" id="MBC9247610.1"/>
    </source>
</evidence>
<evidence type="ECO:0000256" key="6">
    <source>
        <dbReference type="ARBA" id="ARBA00022989"/>
    </source>
</evidence>
<name>A0A926GPI5_9RHOB</name>
<proteinExistence type="inferred from homology"/>
<gene>
    <name evidence="11" type="ORF">H4P12_13055</name>
</gene>
<evidence type="ECO:0000256" key="8">
    <source>
        <dbReference type="ARBA" id="ARBA00038436"/>
    </source>
</evidence>
<dbReference type="PANTHER" id="PTHR35011:SF2">
    <property type="entry name" value="2,3-DIKETO-L-GULONATE TRAP TRANSPORTER SMALL PERMEASE PROTEIN YIAM"/>
    <property type="match status" value="1"/>
</dbReference>
<feature type="transmembrane region" description="Helical" evidence="9">
    <location>
        <begin position="47"/>
        <end position="64"/>
    </location>
</feature>
<evidence type="ECO:0000256" key="5">
    <source>
        <dbReference type="ARBA" id="ARBA00022692"/>
    </source>
</evidence>
<dbReference type="Pfam" id="PF04290">
    <property type="entry name" value="DctQ"/>
    <property type="match status" value="1"/>
</dbReference>
<dbReference type="GO" id="GO:0015740">
    <property type="term" value="P:C4-dicarboxylate transport"/>
    <property type="evidence" value="ECO:0007669"/>
    <property type="project" value="TreeGrafter"/>
</dbReference>
<dbReference type="InterPro" id="IPR007387">
    <property type="entry name" value="TRAP_DctQ"/>
</dbReference>
<keyword evidence="5 9" id="KW-0812">Transmembrane</keyword>
<comment type="similarity">
    <text evidence="8 9">Belongs to the TRAP transporter small permease family.</text>
</comment>
<comment type="subunit">
    <text evidence="9">The complex comprises the extracytoplasmic solute receptor protein and the two transmembrane proteins.</text>
</comment>
<keyword evidence="2 9" id="KW-0813">Transport</keyword>
<keyword evidence="4 9" id="KW-0997">Cell inner membrane</keyword>
<organism evidence="11 12">
    <name type="scientific">Paracoccus amoyensis</name>
    <dbReference type="NCBI Taxonomy" id="2760093"/>
    <lineage>
        <taxon>Bacteria</taxon>
        <taxon>Pseudomonadati</taxon>
        <taxon>Pseudomonadota</taxon>
        <taxon>Alphaproteobacteria</taxon>
        <taxon>Rhodobacterales</taxon>
        <taxon>Paracoccaceae</taxon>
        <taxon>Paracoccus</taxon>
    </lineage>
</organism>
<accession>A0A926GPI5</accession>
<comment type="subcellular location">
    <subcellularLocation>
        <location evidence="1 9">Cell inner membrane</location>
        <topology evidence="1 9">Multi-pass membrane protein</topology>
    </subcellularLocation>
</comment>
<dbReference type="RefSeq" id="WP_187794111.1">
    <property type="nucleotide sequence ID" value="NZ_JACOQL010000004.1"/>
</dbReference>
<dbReference type="PANTHER" id="PTHR35011">
    <property type="entry name" value="2,3-DIKETO-L-GULONATE TRAP TRANSPORTER SMALL PERMEASE PROTEIN YIAM"/>
    <property type="match status" value="1"/>
</dbReference>
<keyword evidence="6 9" id="KW-1133">Transmembrane helix</keyword>
<keyword evidence="3" id="KW-1003">Cell membrane</keyword>
<keyword evidence="12" id="KW-1185">Reference proteome</keyword>
<dbReference type="GO" id="GO:0022857">
    <property type="term" value="F:transmembrane transporter activity"/>
    <property type="evidence" value="ECO:0007669"/>
    <property type="project" value="UniProtKB-UniRule"/>
</dbReference>
<feature type="transmembrane region" description="Helical" evidence="9">
    <location>
        <begin position="12"/>
        <end position="35"/>
    </location>
</feature>
<sequence>MNTLVNAFVKFVEVVLVFLMAGMALMVLLNVILRYGFNSGLMMSEEMSRFFFIWLTFIGAVLALKENAHMGVESLVRLFGRRGRVICMALTNLLILLCVGVLFWGTWLQAPINASMKSPVAGMPMILVYGVAFFTAAGMGIIAFYRLIVILTGRVTDAEIAHFVGEYESVEELVGRGE</sequence>
<comment type="function">
    <text evidence="9">Part of the tripartite ATP-independent periplasmic (TRAP) transport system.</text>
</comment>
<evidence type="ECO:0000256" key="9">
    <source>
        <dbReference type="RuleBase" id="RU369079"/>
    </source>
</evidence>
<dbReference type="InterPro" id="IPR055348">
    <property type="entry name" value="DctQ"/>
</dbReference>
<protein>
    <recommendedName>
        <fullName evidence="9">TRAP transporter small permease protein</fullName>
    </recommendedName>
</protein>
<feature type="transmembrane region" description="Helical" evidence="9">
    <location>
        <begin position="126"/>
        <end position="145"/>
    </location>
</feature>
<dbReference type="EMBL" id="JACOQL010000004">
    <property type="protein sequence ID" value="MBC9247610.1"/>
    <property type="molecule type" value="Genomic_DNA"/>
</dbReference>
<evidence type="ECO:0000256" key="3">
    <source>
        <dbReference type="ARBA" id="ARBA00022475"/>
    </source>
</evidence>
<evidence type="ECO:0000256" key="7">
    <source>
        <dbReference type="ARBA" id="ARBA00023136"/>
    </source>
</evidence>
<feature type="domain" description="Tripartite ATP-independent periplasmic transporters DctQ component" evidence="10">
    <location>
        <begin position="23"/>
        <end position="150"/>
    </location>
</feature>
<feature type="transmembrane region" description="Helical" evidence="9">
    <location>
        <begin position="85"/>
        <end position="106"/>
    </location>
</feature>
<reference evidence="11" key="1">
    <citation type="submission" date="2020-08" db="EMBL/GenBank/DDBJ databases">
        <title>Paracoccus amoyensis sp. nov., isolated from the surface seawater at coast of Xiamen, Fujian.</title>
        <authorList>
            <person name="Lyu L."/>
        </authorList>
    </citation>
    <scope>NUCLEOTIDE SEQUENCE</scope>
    <source>
        <strain evidence="11">11-3</strain>
    </source>
</reference>
<comment type="caution">
    <text evidence="11">The sequence shown here is derived from an EMBL/GenBank/DDBJ whole genome shotgun (WGS) entry which is preliminary data.</text>
</comment>
<evidence type="ECO:0000256" key="1">
    <source>
        <dbReference type="ARBA" id="ARBA00004429"/>
    </source>
</evidence>
<evidence type="ECO:0000259" key="10">
    <source>
        <dbReference type="Pfam" id="PF04290"/>
    </source>
</evidence>
<dbReference type="AlphaFoldDB" id="A0A926GPI5"/>
<keyword evidence="7 9" id="KW-0472">Membrane</keyword>
<evidence type="ECO:0000256" key="2">
    <source>
        <dbReference type="ARBA" id="ARBA00022448"/>
    </source>
</evidence>
<dbReference type="Proteomes" id="UP000608594">
    <property type="component" value="Unassembled WGS sequence"/>
</dbReference>
<evidence type="ECO:0000313" key="12">
    <source>
        <dbReference type="Proteomes" id="UP000608594"/>
    </source>
</evidence>
<dbReference type="GO" id="GO:0005886">
    <property type="term" value="C:plasma membrane"/>
    <property type="evidence" value="ECO:0007669"/>
    <property type="project" value="UniProtKB-SubCell"/>
</dbReference>
<evidence type="ECO:0000256" key="4">
    <source>
        <dbReference type="ARBA" id="ARBA00022519"/>
    </source>
</evidence>